<dbReference type="PROSITE" id="PS50949">
    <property type="entry name" value="HTH_GNTR"/>
    <property type="match status" value="1"/>
</dbReference>
<dbReference type="InterPro" id="IPR011711">
    <property type="entry name" value="GntR_C"/>
</dbReference>
<dbReference type="SMART" id="SM00895">
    <property type="entry name" value="FCD"/>
    <property type="match status" value="1"/>
</dbReference>
<dbReference type="PANTHER" id="PTHR43537">
    <property type="entry name" value="TRANSCRIPTIONAL REGULATOR, GNTR FAMILY"/>
    <property type="match status" value="1"/>
</dbReference>
<feature type="domain" description="HTH gntR-type" evidence="4">
    <location>
        <begin position="7"/>
        <end position="73"/>
    </location>
</feature>
<gene>
    <name evidence="5" type="ORF">ATO8_19489</name>
</gene>
<dbReference type="Pfam" id="PF00392">
    <property type="entry name" value="GntR"/>
    <property type="match status" value="1"/>
</dbReference>
<keyword evidence="2" id="KW-0238">DNA-binding</keyword>
<dbReference type="Gene3D" id="1.20.120.530">
    <property type="entry name" value="GntR ligand-binding domain-like"/>
    <property type="match status" value="1"/>
</dbReference>
<evidence type="ECO:0000256" key="1">
    <source>
        <dbReference type="ARBA" id="ARBA00023015"/>
    </source>
</evidence>
<dbReference type="PATRIC" id="fig|1317118.6.peg.3988"/>
<dbReference type="GO" id="GO:0003700">
    <property type="term" value="F:DNA-binding transcription factor activity"/>
    <property type="evidence" value="ECO:0007669"/>
    <property type="project" value="InterPro"/>
</dbReference>
<evidence type="ECO:0000256" key="3">
    <source>
        <dbReference type="ARBA" id="ARBA00023163"/>
    </source>
</evidence>
<dbReference type="Proteomes" id="UP000019063">
    <property type="component" value="Unassembled WGS sequence"/>
</dbReference>
<dbReference type="PANTHER" id="PTHR43537:SF49">
    <property type="entry name" value="TRANSCRIPTIONAL REGULATORY PROTEIN"/>
    <property type="match status" value="1"/>
</dbReference>
<keyword evidence="3" id="KW-0804">Transcription</keyword>
<dbReference type="Pfam" id="PF07729">
    <property type="entry name" value="FCD"/>
    <property type="match status" value="1"/>
</dbReference>
<keyword evidence="1" id="KW-0805">Transcription regulation</keyword>
<dbReference type="SUPFAM" id="SSF46785">
    <property type="entry name" value="Winged helix' DNA-binding domain"/>
    <property type="match status" value="1"/>
</dbReference>
<evidence type="ECO:0000259" key="4">
    <source>
        <dbReference type="PROSITE" id="PS50949"/>
    </source>
</evidence>
<dbReference type="InterPro" id="IPR036390">
    <property type="entry name" value="WH_DNA-bd_sf"/>
</dbReference>
<evidence type="ECO:0000256" key="2">
    <source>
        <dbReference type="ARBA" id="ARBA00023125"/>
    </source>
</evidence>
<protein>
    <submittedName>
        <fullName evidence="5">GntR family transcriptional regulator</fullName>
    </submittedName>
</protein>
<accession>W4HE30</accession>
<sequence length="217" mass="24454">MDRIVGTSLASEAFERVVEAIISGEFEPGQKISEAELARRLGISRGPVREALHRLEGRLVSRVPRIGVRVIEFGPSELRQLFYLREALEGMAARLAAEFAPDNFVEELEALLMRDSSEIAQSGQSVYRQRSPDEDFHSAIAGASNCENIQRILLNEVYYQLRIHRLRSSQKPGRADQALKEHFEIIEQLKARNPEAAEEAMRAHIRAARESSLSVMT</sequence>
<dbReference type="SMART" id="SM00345">
    <property type="entry name" value="HTH_GNTR"/>
    <property type="match status" value="1"/>
</dbReference>
<dbReference type="STRING" id="1379903.ATO8_19489"/>
<dbReference type="Gene3D" id="1.10.10.10">
    <property type="entry name" value="Winged helix-like DNA-binding domain superfamily/Winged helix DNA-binding domain"/>
    <property type="match status" value="1"/>
</dbReference>
<evidence type="ECO:0000313" key="5">
    <source>
        <dbReference type="EMBL" id="ETW10964.1"/>
    </source>
</evidence>
<dbReference type="SUPFAM" id="SSF48008">
    <property type="entry name" value="GntR ligand-binding domain-like"/>
    <property type="match status" value="1"/>
</dbReference>
<dbReference type="CDD" id="cd07377">
    <property type="entry name" value="WHTH_GntR"/>
    <property type="match status" value="1"/>
</dbReference>
<reference evidence="5 6" key="1">
    <citation type="journal article" date="2014" name="Antonie Van Leeuwenhoek">
        <title>Roseivivax atlanticus sp. nov., isolated from surface seawater of the Atlantic Ocean.</title>
        <authorList>
            <person name="Li G."/>
            <person name="Lai Q."/>
            <person name="Liu X."/>
            <person name="Sun F."/>
            <person name="Shao Z."/>
        </authorList>
    </citation>
    <scope>NUCLEOTIDE SEQUENCE [LARGE SCALE GENOMIC DNA]</scope>
    <source>
        <strain evidence="5 6">22II-s10s</strain>
    </source>
</reference>
<dbReference type="AlphaFoldDB" id="W4HE30"/>
<organism evidence="5 6">
    <name type="scientific">Roseivivax marinus</name>
    <dbReference type="NCBI Taxonomy" id="1379903"/>
    <lineage>
        <taxon>Bacteria</taxon>
        <taxon>Pseudomonadati</taxon>
        <taxon>Pseudomonadota</taxon>
        <taxon>Alphaproteobacteria</taxon>
        <taxon>Rhodobacterales</taxon>
        <taxon>Roseobacteraceae</taxon>
        <taxon>Roseivivax</taxon>
    </lineage>
</organism>
<name>W4HE30_9RHOB</name>
<dbReference type="RefSeq" id="WP_043847028.1">
    <property type="nucleotide sequence ID" value="NZ_AQQW01000019.1"/>
</dbReference>
<dbReference type="InterPro" id="IPR008920">
    <property type="entry name" value="TF_FadR/GntR_C"/>
</dbReference>
<keyword evidence="6" id="KW-1185">Reference proteome</keyword>
<dbReference type="InterPro" id="IPR000524">
    <property type="entry name" value="Tscrpt_reg_HTH_GntR"/>
</dbReference>
<dbReference type="EMBL" id="AQQW01000019">
    <property type="protein sequence ID" value="ETW10964.1"/>
    <property type="molecule type" value="Genomic_DNA"/>
</dbReference>
<dbReference type="InterPro" id="IPR036388">
    <property type="entry name" value="WH-like_DNA-bd_sf"/>
</dbReference>
<dbReference type="GO" id="GO:0003677">
    <property type="term" value="F:DNA binding"/>
    <property type="evidence" value="ECO:0007669"/>
    <property type="project" value="UniProtKB-KW"/>
</dbReference>
<comment type="caution">
    <text evidence="5">The sequence shown here is derived from an EMBL/GenBank/DDBJ whole genome shotgun (WGS) entry which is preliminary data.</text>
</comment>
<proteinExistence type="predicted"/>
<evidence type="ECO:0000313" key="6">
    <source>
        <dbReference type="Proteomes" id="UP000019063"/>
    </source>
</evidence>
<dbReference type="eggNOG" id="COG1802">
    <property type="taxonomic scope" value="Bacteria"/>
</dbReference>